<evidence type="ECO:0000313" key="8">
    <source>
        <dbReference type="Proteomes" id="UP001642482"/>
    </source>
</evidence>
<keyword evidence="8" id="KW-1185">Reference proteome</keyword>
<feature type="region of interest" description="Disordered" evidence="5">
    <location>
        <begin position="171"/>
        <end position="214"/>
    </location>
</feature>
<reference evidence="7 8" key="1">
    <citation type="submission" date="2024-01" db="EMBL/GenBank/DDBJ databases">
        <authorList>
            <person name="Allen C."/>
            <person name="Tagirdzhanova G."/>
        </authorList>
    </citation>
    <scope>NUCLEOTIDE SEQUENCE [LARGE SCALE GENOMIC DNA]</scope>
</reference>
<dbReference type="SUPFAM" id="SSF57701">
    <property type="entry name" value="Zn2/Cys6 DNA-binding domain"/>
    <property type="match status" value="1"/>
</dbReference>
<feature type="compositionally biased region" description="Gly residues" evidence="5">
    <location>
        <begin position="793"/>
        <end position="813"/>
    </location>
</feature>
<feature type="region of interest" description="Disordered" evidence="5">
    <location>
        <begin position="743"/>
        <end position="813"/>
    </location>
</feature>
<comment type="caution">
    <text evidence="7">The sequence shown here is derived from an EMBL/GenBank/DDBJ whole genome shotgun (WGS) entry which is preliminary data.</text>
</comment>
<gene>
    <name evidence="7" type="ORF">SEUCBS140593_005024</name>
</gene>
<evidence type="ECO:0000313" key="7">
    <source>
        <dbReference type="EMBL" id="CAK7222795.1"/>
    </source>
</evidence>
<feature type="compositionally biased region" description="Low complexity" evidence="5">
    <location>
        <begin position="849"/>
        <end position="863"/>
    </location>
</feature>
<evidence type="ECO:0000256" key="1">
    <source>
        <dbReference type="ARBA" id="ARBA00022723"/>
    </source>
</evidence>
<feature type="region of interest" description="Disordered" evidence="5">
    <location>
        <begin position="56"/>
        <end position="128"/>
    </location>
</feature>
<dbReference type="CDD" id="cd12148">
    <property type="entry name" value="fungal_TF_MHR"/>
    <property type="match status" value="1"/>
</dbReference>
<sequence>MDRSKLRISKACQECRLRKIRCDGGEPCQRCQFRDIPCEYRKKARNRMKKSDLLGAAGARTSQQSHAGHRSDDGYNSHSHSQDNSPRPPRPPYYASAALGRHSQRISSADTPTSSPGGRSNSLQNHSVAATHRASPGVFLQLYYGPSSNFSLLNSIYHRIEGRRLAEAREAKRRKRAAAATTNGDGNGNEDDNEEHDEEEEEDDDDATKDVEEIGPGLDLFNNRRLYFGDLADGSETSLAFGGNGTFTDGASMFVDRALAERLLERYLHTFWLILPIWTRDTFRQRLAGFYEPSSLLASGDPNTIIVLLALALGASMLEEELTAQYLYHMAKRWASALDEMVNVQTVQISLMMSHYASERARPNSSFLQVGTAVRKAVAAGLHKGVGGSSRGNTAKQSPDAARQMRITVWSLYFWETWLCFSLGRPSSFPESEMDVPFPTEEKLLFSVVTLARIMSKSATAIYRRHHDSLLPLWNAANEIRRELRAFAEQQREDFNFGVIDDPNAGELGVCQTIVSTLYHHTLILTFRPFLVLRATLRQEDSEGTGHAHPPPPPWLDTAVEYCLDAARHSIAFLIRAFEKNEMCRAIRYHGFFIEGASHVLAFELLNNVNAAGREANLHWIQLAIRALQLVMVKHKYSVPFPVDISSNLERMIQSVYPDFRADQVTTSVMLPSIPSVFNDSAGQATSTGTATLDSDANMTGQDDTGLQAKSLYGSAAGVVGGTGGANTASSFTVAQQQQAPQASQVSQASQAAHAAQTQQPQQQQQQQQSLMMAPLPPAISSVPTPPTIPTIGNGGISSGLLHNGGGNPGAGGGSNTLNLTDLSSLSNLSNALPPLLFPFTPFGGLDESSTAGAGTTAPSTQSPHMGNSGGGAGASGQGTGTAGDAAPADLTAADLGWDFDFGTMNMEAFLSIDPAMPYSF</sequence>
<keyword evidence="2" id="KW-0805">Transcription regulation</keyword>
<dbReference type="InterPro" id="IPR036864">
    <property type="entry name" value="Zn2-C6_fun-type_DNA-bd_sf"/>
</dbReference>
<feature type="compositionally biased region" description="Acidic residues" evidence="5">
    <location>
        <begin position="188"/>
        <end position="207"/>
    </location>
</feature>
<dbReference type="Pfam" id="PF00172">
    <property type="entry name" value="Zn_clus"/>
    <property type="match status" value="1"/>
</dbReference>
<feature type="domain" description="Zn(2)-C6 fungal-type" evidence="6">
    <location>
        <begin position="11"/>
        <end position="40"/>
    </location>
</feature>
<evidence type="ECO:0000256" key="2">
    <source>
        <dbReference type="ARBA" id="ARBA00023015"/>
    </source>
</evidence>
<dbReference type="Pfam" id="PF04082">
    <property type="entry name" value="Fungal_trans"/>
    <property type="match status" value="1"/>
</dbReference>
<feature type="compositionally biased region" description="Polar residues" evidence="5">
    <location>
        <begin position="693"/>
        <end position="702"/>
    </location>
</feature>
<evidence type="ECO:0000256" key="5">
    <source>
        <dbReference type="SAM" id="MobiDB-lite"/>
    </source>
</evidence>
<keyword evidence="4" id="KW-0539">Nucleus</keyword>
<accession>A0ABP0BTS5</accession>
<dbReference type="Gene3D" id="4.10.240.10">
    <property type="entry name" value="Zn(2)-C6 fungal-type DNA-binding domain"/>
    <property type="match status" value="1"/>
</dbReference>
<dbReference type="CDD" id="cd00067">
    <property type="entry name" value="GAL4"/>
    <property type="match status" value="1"/>
</dbReference>
<evidence type="ECO:0000256" key="4">
    <source>
        <dbReference type="ARBA" id="ARBA00023242"/>
    </source>
</evidence>
<protein>
    <recommendedName>
        <fullName evidence="6">Zn(2)-C6 fungal-type domain-containing protein</fullName>
    </recommendedName>
</protein>
<dbReference type="SMART" id="SM00906">
    <property type="entry name" value="Fungal_trans"/>
    <property type="match status" value="1"/>
</dbReference>
<dbReference type="InterPro" id="IPR007219">
    <property type="entry name" value="XnlR_reg_dom"/>
</dbReference>
<dbReference type="PANTHER" id="PTHR47424">
    <property type="entry name" value="REGULATORY PROTEIN GAL4"/>
    <property type="match status" value="1"/>
</dbReference>
<keyword evidence="1" id="KW-0479">Metal-binding</keyword>
<dbReference type="PANTHER" id="PTHR47424:SF15">
    <property type="entry name" value="ZN(II)2CYS6 TRANSCRIPTION FACTOR (EUROFUNG)"/>
    <property type="match status" value="1"/>
</dbReference>
<keyword evidence="3" id="KW-0804">Transcription</keyword>
<dbReference type="InterPro" id="IPR051127">
    <property type="entry name" value="Fungal_SecMet_Regulators"/>
</dbReference>
<dbReference type="Proteomes" id="UP001642482">
    <property type="component" value="Unassembled WGS sequence"/>
</dbReference>
<feature type="region of interest" description="Disordered" evidence="5">
    <location>
        <begin position="682"/>
        <end position="702"/>
    </location>
</feature>
<evidence type="ECO:0000256" key="3">
    <source>
        <dbReference type="ARBA" id="ARBA00023163"/>
    </source>
</evidence>
<name>A0ABP0BTS5_9PEZI</name>
<feature type="compositionally biased region" description="Gly residues" evidence="5">
    <location>
        <begin position="868"/>
        <end position="882"/>
    </location>
</feature>
<feature type="compositionally biased region" description="Low complexity" evidence="5">
    <location>
        <begin position="743"/>
        <end position="770"/>
    </location>
</feature>
<dbReference type="EMBL" id="CAWUHD010000046">
    <property type="protein sequence ID" value="CAK7222795.1"/>
    <property type="molecule type" value="Genomic_DNA"/>
</dbReference>
<dbReference type="PROSITE" id="PS50048">
    <property type="entry name" value="ZN2_CY6_FUNGAL_2"/>
    <property type="match status" value="1"/>
</dbReference>
<dbReference type="InterPro" id="IPR001138">
    <property type="entry name" value="Zn2Cys6_DnaBD"/>
</dbReference>
<proteinExistence type="predicted"/>
<organism evidence="7 8">
    <name type="scientific">Sporothrix eucalyptigena</name>
    <dbReference type="NCBI Taxonomy" id="1812306"/>
    <lineage>
        <taxon>Eukaryota</taxon>
        <taxon>Fungi</taxon>
        <taxon>Dikarya</taxon>
        <taxon>Ascomycota</taxon>
        <taxon>Pezizomycotina</taxon>
        <taxon>Sordariomycetes</taxon>
        <taxon>Sordariomycetidae</taxon>
        <taxon>Ophiostomatales</taxon>
        <taxon>Ophiostomataceae</taxon>
        <taxon>Sporothrix</taxon>
    </lineage>
</organism>
<dbReference type="SMART" id="SM00066">
    <property type="entry name" value="GAL4"/>
    <property type="match status" value="1"/>
</dbReference>
<feature type="compositionally biased region" description="Low complexity" evidence="5">
    <location>
        <begin position="682"/>
        <end position="692"/>
    </location>
</feature>
<evidence type="ECO:0000259" key="6">
    <source>
        <dbReference type="PROSITE" id="PS50048"/>
    </source>
</evidence>
<dbReference type="PROSITE" id="PS00463">
    <property type="entry name" value="ZN2_CY6_FUNGAL_1"/>
    <property type="match status" value="1"/>
</dbReference>
<feature type="compositionally biased region" description="Polar residues" evidence="5">
    <location>
        <begin position="105"/>
        <end position="128"/>
    </location>
</feature>
<feature type="region of interest" description="Disordered" evidence="5">
    <location>
        <begin position="849"/>
        <end position="886"/>
    </location>
</feature>